<name>A0A917CEU5_9HYPH</name>
<keyword evidence="3" id="KW-1185">Reference proteome</keyword>
<feature type="region of interest" description="Disordered" evidence="1">
    <location>
        <begin position="80"/>
        <end position="113"/>
    </location>
</feature>
<evidence type="ECO:0000313" key="2">
    <source>
        <dbReference type="EMBL" id="GGF86834.1"/>
    </source>
</evidence>
<gene>
    <name evidence="2" type="ORF">GCM10007301_53440</name>
</gene>
<organism evidence="2 3">
    <name type="scientific">Azorhizobium oxalatiphilum</name>
    <dbReference type="NCBI Taxonomy" id="980631"/>
    <lineage>
        <taxon>Bacteria</taxon>
        <taxon>Pseudomonadati</taxon>
        <taxon>Pseudomonadota</taxon>
        <taxon>Alphaproteobacteria</taxon>
        <taxon>Hyphomicrobiales</taxon>
        <taxon>Xanthobacteraceae</taxon>
        <taxon>Azorhizobium</taxon>
    </lineage>
</organism>
<protein>
    <submittedName>
        <fullName evidence="2">Uncharacterized protein</fullName>
    </submittedName>
</protein>
<accession>A0A917CEU5</accession>
<evidence type="ECO:0000313" key="3">
    <source>
        <dbReference type="Proteomes" id="UP000606044"/>
    </source>
</evidence>
<dbReference type="Proteomes" id="UP000606044">
    <property type="component" value="Unassembled WGS sequence"/>
</dbReference>
<feature type="compositionally biased region" description="Basic and acidic residues" evidence="1">
    <location>
        <begin position="80"/>
        <end position="100"/>
    </location>
</feature>
<reference evidence="2" key="2">
    <citation type="submission" date="2020-09" db="EMBL/GenBank/DDBJ databases">
        <authorList>
            <person name="Sun Q."/>
            <person name="Sedlacek I."/>
        </authorList>
    </citation>
    <scope>NUCLEOTIDE SEQUENCE</scope>
    <source>
        <strain evidence="2">CCM 7897</strain>
    </source>
</reference>
<dbReference type="AlphaFoldDB" id="A0A917CEU5"/>
<dbReference type="EMBL" id="BMCT01000011">
    <property type="protein sequence ID" value="GGF86834.1"/>
    <property type="molecule type" value="Genomic_DNA"/>
</dbReference>
<evidence type="ECO:0000256" key="1">
    <source>
        <dbReference type="SAM" id="MobiDB-lite"/>
    </source>
</evidence>
<proteinExistence type="predicted"/>
<sequence>MPRPLAGCAFSVQRHIAHPIRIIQRRGSGIRLAAGLSRRVIVREWRQIGPRHGHVVRILSRRWRGNGRLRRAAGIRLARNGERPEMHGRPMDGHQMDRYGADSPSANAGTPDKGLIRATRARNRAEKLHHEALL</sequence>
<comment type="caution">
    <text evidence="2">The sequence shown here is derived from an EMBL/GenBank/DDBJ whole genome shotgun (WGS) entry which is preliminary data.</text>
</comment>
<reference evidence="2" key="1">
    <citation type="journal article" date="2014" name="Int. J. Syst. Evol. Microbiol.">
        <title>Complete genome sequence of Corynebacterium casei LMG S-19264T (=DSM 44701T), isolated from a smear-ripened cheese.</title>
        <authorList>
            <consortium name="US DOE Joint Genome Institute (JGI-PGF)"/>
            <person name="Walter F."/>
            <person name="Albersmeier A."/>
            <person name="Kalinowski J."/>
            <person name="Ruckert C."/>
        </authorList>
    </citation>
    <scope>NUCLEOTIDE SEQUENCE</scope>
    <source>
        <strain evidence="2">CCM 7897</strain>
    </source>
</reference>